<evidence type="ECO:0000313" key="2">
    <source>
        <dbReference type="Proteomes" id="UP000729402"/>
    </source>
</evidence>
<sequence>MKGVICKKSSLLSLISCGKLSVARLPLPPSPLRSLPPPPSPWLRRCLRRRQWRRRARNAYRASLRPIQAWICPGKGRSF</sequence>
<organism evidence="1 2">
    <name type="scientific">Zizania palustris</name>
    <name type="common">Northern wild rice</name>
    <dbReference type="NCBI Taxonomy" id="103762"/>
    <lineage>
        <taxon>Eukaryota</taxon>
        <taxon>Viridiplantae</taxon>
        <taxon>Streptophyta</taxon>
        <taxon>Embryophyta</taxon>
        <taxon>Tracheophyta</taxon>
        <taxon>Spermatophyta</taxon>
        <taxon>Magnoliopsida</taxon>
        <taxon>Liliopsida</taxon>
        <taxon>Poales</taxon>
        <taxon>Poaceae</taxon>
        <taxon>BOP clade</taxon>
        <taxon>Oryzoideae</taxon>
        <taxon>Oryzeae</taxon>
        <taxon>Zizaniinae</taxon>
        <taxon>Zizania</taxon>
    </lineage>
</organism>
<evidence type="ECO:0000313" key="1">
    <source>
        <dbReference type="EMBL" id="KAG8086619.1"/>
    </source>
</evidence>
<gene>
    <name evidence="1" type="ORF">GUJ93_ZPchr0010g9638</name>
</gene>
<comment type="caution">
    <text evidence="1">The sequence shown here is derived from an EMBL/GenBank/DDBJ whole genome shotgun (WGS) entry which is preliminary data.</text>
</comment>
<reference evidence="1" key="2">
    <citation type="submission" date="2021-02" db="EMBL/GenBank/DDBJ databases">
        <authorList>
            <person name="Kimball J.A."/>
            <person name="Haas M.W."/>
            <person name="Macchietto M."/>
            <person name="Kono T."/>
            <person name="Duquette J."/>
            <person name="Shao M."/>
        </authorList>
    </citation>
    <scope>NUCLEOTIDE SEQUENCE</scope>
    <source>
        <tissue evidence="1">Fresh leaf tissue</tissue>
    </source>
</reference>
<name>A0A8J5WE99_ZIZPA</name>
<reference evidence="1" key="1">
    <citation type="journal article" date="2021" name="bioRxiv">
        <title>Whole Genome Assembly and Annotation of Northern Wild Rice, Zizania palustris L., Supports a Whole Genome Duplication in the Zizania Genus.</title>
        <authorList>
            <person name="Haas M."/>
            <person name="Kono T."/>
            <person name="Macchietto M."/>
            <person name="Millas R."/>
            <person name="McGilp L."/>
            <person name="Shao M."/>
            <person name="Duquette J."/>
            <person name="Hirsch C.N."/>
            <person name="Kimball J."/>
        </authorList>
    </citation>
    <scope>NUCLEOTIDE SEQUENCE</scope>
    <source>
        <tissue evidence="1">Fresh leaf tissue</tissue>
    </source>
</reference>
<keyword evidence="2" id="KW-1185">Reference proteome</keyword>
<proteinExistence type="predicted"/>
<dbReference type="AlphaFoldDB" id="A0A8J5WE99"/>
<accession>A0A8J5WE99</accession>
<protein>
    <submittedName>
        <fullName evidence="1">Uncharacterized protein</fullName>
    </submittedName>
</protein>
<dbReference type="Proteomes" id="UP000729402">
    <property type="component" value="Unassembled WGS sequence"/>
</dbReference>
<dbReference type="EMBL" id="JAAALK010000082">
    <property type="protein sequence ID" value="KAG8086619.1"/>
    <property type="molecule type" value="Genomic_DNA"/>
</dbReference>